<dbReference type="InterPro" id="IPR013321">
    <property type="entry name" value="Arc_rbn_hlx_hlx"/>
</dbReference>
<organism evidence="1 2">
    <name type="scientific">Enterococcus cecorum</name>
    <dbReference type="NCBI Taxonomy" id="44008"/>
    <lineage>
        <taxon>Bacteria</taxon>
        <taxon>Bacillati</taxon>
        <taxon>Bacillota</taxon>
        <taxon>Bacilli</taxon>
        <taxon>Lactobacillales</taxon>
        <taxon>Enterococcaceae</taxon>
        <taxon>Enterococcus</taxon>
    </lineage>
</organism>
<dbReference type="EMBL" id="LEOY01000014">
    <property type="protein sequence ID" value="RBR28623.1"/>
    <property type="molecule type" value="Genomic_DNA"/>
</dbReference>
<dbReference type="GO" id="GO:0006355">
    <property type="term" value="P:regulation of DNA-templated transcription"/>
    <property type="evidence" value="ECO:0007669"/>
    <property type="project" value="InterPro"/>
</dbReference>
<dbReference type="RefSeq" id="WP_113784890.1">
    <property type="nucleotide sequence ID" value="NZ_KZ845744.1"/>
</dbReference>
<dbReference type="InterPro" id="IPR007337">
    <property type="entry name" value="RelB/DinJ"/>
</dbReference>
<dbReference type="Pfam" id="PF04221">
    <property type="entry name" value="RelB"/>
    <property type="match status" value="1"/>
</dbReference>
<evidence type="ECO:0000313" key="1">
    <source>
        <dbReference type="EMBL" id="RBR28623.1"/>
    </source>
</evidence>
<protein>
    <submittedName>
        <fullName evidence="1">Uncharacterized protein</fullName>
    </submittedName>
</protein>
<accession>A0A366SGC8</accession>
<comment type="caution">
    <text evidence="1">The sequence shown here is derived from an EMBL/GenBank/DDBJ whole genome shotgun (WGS) entry which is preliminary data.</text>
</comment>
<reference evidence="1 2" key="1">
    <citation type="submission" date="2015-06" db="EMBL/GenBank/DDBJ databases">
        <title>The Genome Sequence of Enterococcus cecorum 170AEA1.</title>
        <authorList>
            <consortium name="The Broad Institute Genomics Platform"/>
            <consortium name="The Broad Institute Genome Sequencing Center for Infectious Disease"/>
            <person name="Earl A.M."/>
            <person name="Van Tyne D."/>
            <person name="Lebreton F."/>
            <person name="Saavedra J.T."/>
            <person name="Gilmore M.S."/>
            <person name="Manson McGuire A."/>
            <person name="Clock S."/>
            <person name="Crupain M."/>
            <person name="Rangan U."/>
            <person name="Young S."/>
            <person name="Abouelleil A."/>
            <person name="Cao P."/>
            <person name="Chapman S.B."/>
            <person name="Griggs A."/>
            <person name="Priest M."/>
            <person name="Shea T."/>
            <person name="Wortman J."/>
            <person name="Nusbaum C."/>
            <person name="Birren B."/>
        </authorList>
    </citation>
    <scope>NUCLEOTIDE SEQUENCE [LARGE SCALE GENOMIC DNA]</scope>
    <source>
        <strain evidence="1 2">170AEA1</strain>
    </source>
</reference>
<proteinExistence type="predicted"/>
<dbReference type="NCBIfam" id="TIGR02384">
    <property type="entry name" value="RelB_DinJ"/>
    <property type="match status" value="1"/>
</dbReference>
<dbReference type="AlphaFoldDB" id="A0A366SGC8"/>
<gene>
    <name evidence="1" type="ORF">EB18_01755</name>
</gene>
<dbReference type="Gene3D" id="1.10.1220.10">
    <property type="entry name" value="Met repressor-like"/>
    <property type="match status" value="1"/>
</dbReference>
<dbReference type="Proteomes" id="UP000252800">
    <property type="component" value="Unassembled WGS sequence"/>
</dbReference>
<evidence type="ECO:0000313" key="2">
    <source>
        <dbReference type="Proteomes" id="UP000252800"/>
    </source>
</evidence>
<name>A0A366SGC8_9ENTE</name>
<sequence length="100" mass="11491">MSISSKKTASIFTRVTPELKEEAEKVLDQLQIPMSTALSMFLQQVVNQQRIPFEIKLPQKPVDYDSLTKEAFDREIQKGLDDYEKGRVLTVAEVKAKFEE</sequence>